<keyword evidence="1" id="KW-0863">Zinc-finger</keyword>
<feature type="domain" description="SWIM-type" evidence="3">
    <location>
        <begin position="59"/>
        <end position="92"/>
    </location>
</feature>
<keyword evidence="5" id="KW-1185">Reference proteome</keyword>
<accession>A0ABT8ECI7</accession>
<keyword evidence="1" id="KW-0479">Metal-binding</keyword>
<evidence type="ECO:0000313" key="4">
    <source>
        <dbReference type="EMBL" id="MDN4075625.1"/>
    </source>
</evidence>
<dbReference type="EMBL" id="JAUHLN010000006">
    <property type="protein sequence ID" value="MDN4075625.1"/>
    <property type="molecule type" value="Genomic_DNA"/>
</dbReference>
<organism evidence="4 5">
    <name type="scientific">Fictibacillus terranigra</name>
    <dbReference type="NCBI Taxonomy" id="3058424"/>
    <lineage>
        <taxon>Bacteria</taxon>
        <taxon>Bacillati</taxon>
        <taxon>Bacillota</taxon>
        <taxon>Bacilli</taxon>
        <taxon>Bacillales</taxon>
        <taxon>Fictibacillaceae</taxon>
        <taxon>Fictibacillus</taxon>
    </lineage>
</organism>
<dbReference type="RefSeq" id="WP_290401734.1">
    <property type="nucleotide sequence ID" value="NZ_JAUHLN010000006.1"/>
</dbReference>
<protein>
    <submittedName>
        <fullName evidence="4">SWIM zinc finger family protein</fullName>
    </submittedName>
</protein>
<dbReference type="InterPro" id="IPR007527">
    <property type="entry name" value="Znf_SWIM"/>
</dbReference>
<evidence type="ECO:0000256" key="1">
    <source>
        <dbReference type="PROSITE-ProRule" id="PRU00325"/>
    </source>
</evidence>
<dbReference type="PROSITE" id="PS50966">
    <property type="entry name" value="ZF_SWIM"/>
    <property type="match status" value="1"/>
</dbReference>
<dbReference type="Proteomes" id="UP001168694">
    <property type="component" value="Unassembled WGS sequence"/>
</dbReference>
<sequence length="555" mass="66187">MLSKQIPKDVVLELGKDVLFHFSGEVIQDSYALYQKGAVYNINVENKTVTGSVSEEGEYAVSLDLEHFSESRCSCTSSVPCIHKLAVFFQLYASFGPPYQLILDWKSKRGKQKTEQQETMVPPAIHPESNDRKTETGTKKRVIQNVLSVNEWKKAFDQRFEDFEKNKMQNLTFKELERGEGYTFTHIHREFYPGLLNAASFMDDDVGKLYRFHAQLETFLRLAQYEKQYGVPEYLASHFKLNLSQLVDGMFKSAMDIDAENLKSEHRDLIEESLREFQNIFTLPARYFDIIFRVFQVGWATIYHVDQWVAAYEKQLVKEKEKGSRAQFLDMALVHFAFLRDDLTEAFERMEKTEQFSSRHALIWLELLFHWGKWESLLKWLLALKKEFYKKTRDYYQDASVREQFHQYIEYFWKYAQYTGEEKEYEQMLVDCLPVTFYEYNEFLHVQQDFRRWVELQILMGYSPSLINGTDLKEVEQLDMEVLLPLYHQSIDRLIREKNRKSYKLAIRFLKKLQSIYKKLDRTVQFDDYIEKLATQYARLRAFQEELRKGKFIHD</sequence>
<feature type="region of interest" description="Disordered" evidence="2">
    <location>
        <begin position="113"/>
        <end position="137"/>
    </location>
</feature>
<keyword evidence="1" id="KW-0862">Zinc</keyword>
<proteinExistence type="predicted"/>
<gene>
    <name evidence="4" type="ORF">QYF49_21940</name>
</gene>
<dbReference type="Pfam" id="PF04434">
    <property type="entry name" value="SWIM"/>
    <property type="match status" value="1"/>
</dbReference>
<name>A0ABT8ECI7_9BACL</name>
<evidence type="ECO:0000256" key="2">
    <source>
        <dbReference type="SAM" id="MobiDB-lite"/>
    </source>
</evidence>
<feature type="compositionally biased region" description="Basic and acidic residues" evidence="2">
    <location>
        <begin position="128"/>
        <end position="137"/>
    </location>
</feature>
<comment type="caution">
    <text evidence="4">The sequence shown here is derived from an EMBL/GenBank/DDBJ whole genome shotgun (WGS) entry which is preliminary data.</text>
</comment>
<reference evidence="4" key="1">
    <citation type="submission" date="2023-06" db="EMBL/GenBank/DDBJ databases">
        <title>Draft Genome Sequences of Representative Paenibacillus Polymyxa, Bacillus cereus, Fictibacillus sp., and Brevibacillus agri Strains Isolated from Amazonian Dark Earth.</title>
        <authorList>
            <person name="Pellegrinetti T.A."/>
            <person name="Cunha I.C.M."/>
            <person name="Chaves M.G."/>
            <person name="Freitas A.S."/>
            <person name="Silva A.V.R."/>
            <person name="Tsai S.M."/>
            <person name="Mendes L.W."/>
        </authorList>
    </citation>
    <scope>NUCLEOTIDE SEQUENCE</scope>
    <source>
        <strain evidence="4">CENA-BCM004</strain>
    </source>
</reference>
<evidence type="ECO:0000313" key="5">
    <source>
        <dbReference type="Proteomes" id="UP001168694"/>
    </source>
</evidence>
<evidence type="ECO:0000259" key="3">
    <source>
        <dbReference type="PROSITE" id="PS50966"/>
    </source>
</evidence>